<feature type="domain" description="DYW" evidence="5">
    <location>
        <begin position="528"/>
        <end position="620"/>
    </location>
</feature>
<dbReference type="FunFam" id="1.25.40.10:FF:000184">
    <property type="entry name" value="Pentatricopeptide repeat-containing protein, chloroplastic"/>
    <property type="match status" value="1"/>
</dbReference>
<dbReference type="InterPro" id="IPR032867">
    <property type="entry name" value="DYW_dom"/>
</dbReference>
<dbReference type="InParanoid" id="A0A251T0J8"/>
<dbReference type="PANTHER" id="PTHR47926">
    <property type="entry name" value="PENTATRICOPEPTIDE REPEAT-CONTAINING PROTEIN"/>
    <property type="match status" value="1"/>
</dbReference>
<organism evidence="7 8">
    <name type="scientific">Helianthus annuus</name>
    <name type="common">Common sunflower</name>
    <dbReference type="NCBI Taxonomy" id="4232"/>
    <lineage>
        <taxon>Eukaryota</taxon>
        <taxon>Viridiplantae</taxon>
        <taxon>Streptophyta</taxon>
        <taxon>Embryophyta</taxon>
        <taxon>Tracheophyta</taxon>
        <taxon>Spermatophyta</taxon>
        <taxon>Magnoliopsida</taxon>
        <taxon>eudicotyledons</taxon>
        <taxon>Gunneridae</taxon>
        <taxon>Pentapetalae</taxon>
        <taxon>asterids</taxon>
        <taxon>campanulids</taxon>
        <taxon>Asterales</taxon>
        <taxon>Asteraceae</taxon>
        <taxon>Asteroideae</taxon>
        <taxon>Heliantheae alliance</taxon>
        <taxon>Heliantheae</taxon>
        <taxon>Helianthus</taxon>
    </lineage>
</organism>
<evidence type="ECO:0000313" key="7">
    <source>
        <dbReference type="EMBL" id="OTG04339.1"/>
    </source>
</evidence>
<dbReference type="Pfam" id="PF14432">
    <property type="entry name" value="DYW_deaminase"/>
    <property type="match status" value="1"/>
</dbReference>
<reference evidence="6" key="3">
    <citation type="submission" date="2020-06" db="EMBL/GenBank/DDBJ databases">
        <title>Helianthus annuus Genome sequencing and assembly Release 2.</title>
        <authorList>
            <person name="Gouzy J."/>
            <person name="Langlade N."/>
            <person name="Munos S."/>
        </authorList>
    </citation>
    <scope>NUCLEOTIDE SEQUENCE</scope>
    <source>
        <tissue evidence="6">Leaves</tissue>
    </source>
</reference>
<dbReference type="Pfam" id="PF20431">
    <property type="entry name" value="E_motif"/>
    <property type="match status" value="1"/>
</dbReference>
<evidence type="ECO:0000313" key="6">
    <source>
        <dbReference type="EMBL" id="KAF5776998.1"/>
    </source>
</evidence>
<feature type="repeat" description="PPR" evidence="3">
    <location>
        <begin position="281"/>
        <end position="315"/>
    </location>
</feature>
<dbReference type="InterPro" id="IPR046849">
    <property type="entry name" value="E2_motif"/>
</dbReference>
<keyword evidence="8" id="KW-1185">Reference proteome</keyword>
<name>A0A251T0J8_HELAN</name>
<dbReference type="NCBIfam" id="TIGR00756">
    <property type="entry name" value="PPR"/>
    <property type="match status" value="3"/>
</dbReference>
<dbReference type="Pfam" id="PF20430">
    <property type="entry name" value="Eplus_motif"/>
    <property type="match status" value="1"/>
</dbReference>
<dbReference type="InterPro" id="IPR011990">
    <property type="entry name" value="TPR-like_helical_dom_sf"/>
</dbReference>
<dbReference type="GO" id="GO:0009507">
    <property type="term" value="C:chloroplast"/>
    <property type="evidence" value="ECO:0000318"/>
    <property type="project" value="GO_Central"/>
</dbReference>
<feature type="repeat" description="PPR" evidence="3">
    <location>
        <begin position="211"/>
        <end position="245"/>
    </location>
</feature>
<dbReference type="PANTHER" id="PTHR47926:SF456">
    <property type="entry name" value="PENTATRICOPEPTIDE REPEAT-CONTAINING PROTEIN ELI1, CHLOROPLASTIC"/>
    <property type="match status" value="1"/>
</dbReference>
<evidence type="ECO:0000313" key="8">
    <source>
        <dbReference type="Proteomes" id="UP000215914"/>
    </source>
</evidence>
<dbReference type="InterPro" id="IPR046960">
    <property type="entry name" value="PPR_At4g14850-like_plant"/>
</dbReference>
<dbReference type="EMBL" id="CM007901">
    <property type="protein sequence ID" value="OTG04339.1"/>
    <property type="molecule type" value="Genomic_DNA"/>
</dbReference>
<feature type="region of interest" description="Disordered" evidence="4">
    <location>
        <begin position="1"/>
        <end position="21"/>
    </location>
</feature>
<proteinExistence type="inferred from homology"/>
<sequence length="620" mass="69565">MLSTSFSTPPPITTNHPPHSPETLATLITTTKTIKQLHQIHAAVIRHNFHNHPQVNFKLQRSYSSFDRLDSCLTLFNHTHNPNVFFYTSIIHSHTVHNLYIKAIKLYIQMISQDVEPNEFTFSAVLKGCRLDIGKLIHTHVVKLGFDSNMHVRTALVDVYSRGGDLYSARQLFDTMPERSLVSLTSMITGYAKHGELVKARALFDAMTERDSVCWNVMIGGYAKYGKPTEALTLFREMLSKKMNPDEVTLVAGLSACGQIGALESGRWIHSYIQNNGVYMNVHLGTALIDMYSKCGSLKDAESIFNKLKNKDVVAYNAMITAYAMHGFSGQALLLFSNMCRMHTARPTDVSFIGILNACAHSGLVSVGKGIFLSMKSKHKTEPTIEHYGCMVNLLGRAGYLEHAYELVTNMKIDPDPVIWGTLLDSCTLHKNVDLAEHIVKFLVDRNLANSGTYILLSNLYAATSDWAGVARMRTLMKDHGVHKEPGCSSIEVHNKVHEFVAGDMNHPSYQKIYMMLEEVNGWLKDHGYIPQTDVALHDLGEKERARSLEVHSEKLAIAFGLISTEAGSTIKIVKNLRVCSDCHEVTKLISKITRRRIVVRDRNRFHSFEDGSCSCGDYW</sequence>
<evidence type="ECO:0000259" key="5">
    <source>
        <dbReference type="Pfam" id="PF14432"/>
    </source>
</evidence>
<dbReference type="EMBL" id="MNCJ02000327">
    <property type="protein sequence ID" value="KAF5776998.1"/>
    <property type="molecule type" value="Genomic_DNA"/>
</dbReference>
<dbReference type="Gramene" id="mRNA:HanXRQr2_Chr12g0530481">
    <property type="protein sequence ID" value="CDS:HanXRQr2_Chr12g0530481.1"/>
    <property type="gene ID" value="HanXRQr2_Chr12g0530481"/>
</dbReference>
<dbReference type="GO" id="GO:0008270">
    <property type="term" value="F:zinc ion binding"/>
    <property type="evidence" value="ECO:0007669"/>
    <property type="project" value="InterPro"/>
</dbReference>
<dbReference type="Proteomes" id="UP000215914">
    <property type="component" value="Chromosome 12"/>
</dbReference>
<feature type="repeat" description="PPR" evidence="3">
    <location>
        <begin position="83"/>
        <end position="117"/>
    </location>
</feature>
<evidence type="ECO:0000256" key="4">
    <source>
        <dbReference type="SAM" id="MobiDB-lite"/>
    </source>
</evidence>
<dbReference type="AlphaFoldDB" id="A0A251T0J8"/>
<evidence type="ECO:0000256" key="3">
    <source>
        <dbReference type="PROSITE-ProRule" id="PRU00708"/>
    </source>
</evidence>
<comment type="similarity">
    <text evidence="1">Belongs to the PPR family. PCMP-H subfamily.</text>
</comment>
<dbReference type="GO" id="GO:1900865">
    <property type="term" value="P:chloroplast RNA modification"/>
    <property type="evidence" value="ECO:0000318"/>
    <property type="project" value="GO_Central"/>
</dbReference>
<accession>A0A251T0J8</accession>
<dbReference type="FunFam" id="1.25.40.10:FF:000348">
    <property type="entry name" value="Pentatricopeptide repeat-containing protein chloroplastic"/>
    <property type="match status" value="1"/>
</dbReference>
<evidence type="ECO:0000256" key="2">
    <source>
        <dbReference type="ARBA" id="ARBA00022737"/>
    </source>
</evidence>
<feature type="repeat" description="PPR" evidence="3">
    <location>
        <begin position="180"/>
        <end position="210"/>
    </location>
</feature>
<dbReference type="OrthoDB" id="185373at2759"/>
<dbReference type="OMA" id="SKEIYMM"/>
<evidence type="ECO:0000256" key="1">
    <source>
        <dbReference type="ARBA" id="ARBA00006643"/>
    </source>
</evidence>
<gene>
    <name evidence="7" type="ORF">HannXRQ_Chr12g0361171</name>
    <name evidence="6" type="ORF">HanXRQr2_Chr12g0530481</name>
</gene>
<keyword evidence="2" id="KW-0677">Repeat</keyword>
<dbReference type="Pfam" id="PF13041">
    <property type="entry name" value="PPR_2"/>
    <property type="match status" value="2"/>
</dbReference>
<dbReference type="InterPro" id="IPR002885">
    <property type="entry name" value="PPR_rpt"/>
</dbReference>
<reference evidence="7" key="2">
    <citation type="submission" date="2017-02" db="EMBL/GenBank/DDBJ databases">
        <title>Sunflower complete genome.</title>
        <authorList>
            <person name="Langlade N."/>
            <person name="Munos S."/>
        </authorList>
    </citation>
    <scope>NUCLEOTIDE SEQUENCE [LARGE SCALE GENOMIC DNA]</scope>
    <source>
        <tissue evidence="7">Leaves</tissue>
    </source>
</reference>
<reference evidence="6 8" key="1">
    <citation type="journal article" date="2017" name="Nature">
        <title>The sunflower genome provides insights into oil metabolism, flowering and Asterid evolution.</title>
        <authorList>
            <person name="Badouin H."/>
            <person name="Gouzy J."/>
            <person name="Grassa C.J."/>
            <person name="Murat F."/>
            <person name="Staton S.E."/>
            <person name="Cottret L."/>
            <person name="Lelandais-Briere C."/>
            <person name="Owens G.L."/>
            <person name="Carrere S."/>
            <person name="Mayjonade B."/>
            <person name="Legrand L."/>
            <person name="Gill N."/>
            <person name="Kane N.C."/>
            <person name="Bowers J.E."/>
            <person name="Hubner S."/>
            <person name="Bellec A."/>
            <person name="Berard A."/>
            <person name="Berges H."/>
            <person name="Blanchet N."/>
            <person name="Boniface M.C."/>
            <person name="Brunel D."/>
            <person name="Catrice O."/>
            <person name="Chaidir N."/>
            <person name="Claudel C."/>
            <person name="Donnadieu C."/>
            <person name="Faraut T."/>
            <person name="Fievet G."/>
            <person name="Helmstetter N."/>
            <person name="King M."/>
            <person name="Knapp S.J."/>
            <person name="Lai Z."/>
            <person name="Le Paslier M.C."/>
            <person name="Lippi Y."/>
            <person name="Lorenzon L."/>
            <person name="Mandel J.R."/>
            <person name="Marage G."/>
            <person name="Marchand G."/>
            <person name="Marquand E."/>
            <person name="Bret-Mestries E."/>
            <person name="Morien E."/>
            <person name="Nambeesan S."/>
            <person name="Nguyen T."/>
            <person name="Pegot-Espagnet P."/>
            <person name="Pouilly N."/>
            <person name="Raftis F."/>
            <person name="Sallet E."/>
            <person name="Schiex T."/>
            <person name="Thomas J."/>
            <person name="Vandecasteele C."/>
            <person name="Vares D."/>
            <person name="Vear F."/>
            <person name="Vautrin S."/>
            <person name="Crespi M."/>
            <person name="Mangin B."/>
            <person name="Burke J.M."/>
            <person name="Salse J."/>
            <person name="Munos S."/>
            <person name="Vincourt P."/>
            <person name="Rieseberg L.H."/>
            <person name="Langlade N.B."/>
        </authorList>
    </citation>
    <scope>NUCLEOTIDE SEQUENCE [LARGE SCALE GENOMIC DNA]</scope>
    <source>
        <strain evidence="8">cv. SF193</strain>
        <tissue evidence="6">Leaves</tissue>
    </source>
</reference>
<dbReference type="InterPro" id="IPR046848">
    <property type="entry name" value="E_motif"/>
</dbReference>
<dbReference type="Gene3D" id="1.25.40.10">
    <property type="entry name" value="Tetratricopeptide repeat domain"/>
    <property type="match status" value="4"/>
</dbReference>
<dbReference type="PROSITE" id="PS51375">
    <property type="entry name" value="PPR"/>
    <property type="match status" value="4"/>
</dbReference>
<dbReference type="Pfam" id="PF01535">
    <property type="entry name" value="PPR"/>
    <property type="match status" value="5"/>
</dbReference>
<protein>
    <submittedName>
        <fullName evidence="7">Putative tetratricopeptide repeat (TPR)-like superfamily protein</fullName>
    </submittedName>
    <submittedName>
        <fullName evidence="6">Tetratricopeptide-like helical domain superfamily, DYW domain-containing protein</fullName>
    </submittedName>
</protein>
<dbReference type="FunCoup" id="A0A251T0J8">
    <property type="interactions" value="242"/>
</dbReference>
<dbReference type="GO" id="GO:0003723">
    <property type="term" value="F:RNA binding"/>
    <property type="evidence" value="ECO:0007669"/>
    <property type="project" value="InterPro"/>
</dbReference>